<reference evidence="1" key="1">
    <citation type="journal article" date="2021" name="Proc. Natl. Acad. Sci. U.S.A.">
        <title>A Catalog of Tens of Thousands of Viruses from Human Metagenomes Reveals Hidden Associations with Chronic Diseases.</title>
        <authorList>
            <person name="Tisza M.J."/>
            <person name="Buck C.B."/>
        </authorList>
    </citation>
    <scope>NUCLEOTIDE SEQUENCE</scope>
    <source>
        <strain evidence="1">Ct8iP21</strain>
    </source>
</reference>
<name>A0A8S5V4G3_9CAUD</name>
<organism evidence="1">
    <name type="scientific">Myoviridae sp. ct8iP21</name>
    <dbReference type="NCBI Taxonomy" id="2825041"/>
    <lineage>
        <taxon>Viruses</taxon>
        <taxon>Duplodnaviria</taxon>
        <taxon>Heunggongvirae</taxon>
        <taxon>Uroviricota</taxon>
        <taxon>Caudoviricetes</taxon>
    </lineage>
</organism>
<sequence>MIFVDGEVIKIKGKKEVVLTEGCAIIGTILTMVEVRYGKEERERFLKIAMEAGREEIEQIMKGISEEPKEDKLKNRRDFINGDRS</sequence>
<accession>A0A8S5V4G3</accession>
<dbReference type="EMBL" id="BK016193">
    <property type="protein sequence ID" value="DAG01499.1"/>
    <property type="molecule type" value="Genomic_DNA"/>
</dbReference>
<evidence type="ECO:0000313" key="1">
    <source>
        <dbReference type="EMBL" id="DAG01499.1"/>
    </source>
</evidence>
<protein>
    <submittedName>
        <fullName evidence="1">Uncharacterized protein</fullName>
    </submittedName>
</protein>
<proteinExistence type="predicted"/>